<accession>K3XSZ3</accession>
<dbReference type="HOGENOM" id="CLU_130634_0_0_1"/>
<proteinExistence type="predicted"/>
<evidence type="ECO:0000256" key="1">
    <source>
        <dbReference type="SAM" id="MobiDB-lite"/>
    </source>
</evidence>
<dbReference type="Gramene" id="KQL06079">
    <property type="protein sequence ID" value="KQL06079"/>
    <property type="gene ID" value="SETIT_005047mg"/>
</dbReference>
<sequence>HTQLRRRGDDAINERGRAMEAEAFPIRFTKGIRSYWRRQDYQRVDGTGAASRGRRRHRLVRLGDGSGSGPRPWAVRIGGMFRVKRHRGRAQAPPPAPARGAAAVAKAPMRVLGRIRDAYVDVMLGAAKTQPAAARALPTAAGALWQKRVPMRRSTSKAQQKADELGQRLVMEMYKSVLASRSVSGMLRASVAR</sequence>
<keyword evidence="3" id="KW-1185">Reference proteome</keyword>
<dbReference type="EMBL" id="AGNK02003219">
    <property type="status" value="NOT_ANNOTATED_CDS"/>
    <property type="molecule type" value="Genomic_DNA"/>
</dbReference>
<dbReference type="Proteomes" id="UP000004995">
    <property type="component" value="Unassembled WGS sequence"/>
</dbReference>
<feature type="region of interest" description="Disordered" evidence="1">
    <location>
        <begin position="46"/>
        <end position="67"/>
    </location>
</feature>
<protein>
    <submittedName>
        <fullName evidence="2">Uncharacterized protein</fullName>
    </submittedName>
</protein>
<dbReference type="PANTHER" id="PTHR33702:SF4">
    <property type="entry name" value="OS01G0644900 PROTEIN"/>
    <property type="match status" value="1"/>
</dbReference>
<evidence type="ECO:0000313" key="3">
    <source>
        <dbReference type="Proteomes" id="UP000004995"/>
    </source>
</evidence>
<dbReference type="PANTHER" id="PTHR33702">
    <property type="entry name" value="BNAA09G40010D PROTEIN"/>
    <property type="match status" value="1"/>
</dbReference>
<dbReference type="AlphaFoldDB" id="K3XSZ3"/>
<dbReference type="OMA" id="PWAVRIG"/>
<organism evidence="2 3">
    <name type="scientific">Setaria italica</name>
    <name type="common">Foxtail millet</name>
    <name type="synonym">Panicum italicum</name>
    <dbReference type="NCBI Taxonomy" id="4555"/>
    <lineage>
        <taxon>Eukaryota</taxon>
        <taxon>Viridiplantae</taxon>
        <taxon>Streptophyta</taxon>
        <taxon>Embryophyta</taxon>
        <taxon>Tracheophyta</taxon>
        <taxon>Spermatophyta</taxon>
        <taxon>Magnoliopsida</taxon>
        <taxon>Liliopsida</taxon>
        <taxon>Poales</taxon>
        <taxon>Poaceae</taxon>
        <taxon>PACMAD clade</taxon>
        <taxon>Panicoideae</taxon>
        <taxon>Panicodae</taxon>
        <taxon>Paniceae</taxon>
        <taxon>Cenchrinae</taxon>
        <taxon>Setaria</taxon>
    </lineage>
</organism>
<name>K3XSZ3_SETIT</name>
<evidence type="ECO:0000313" key="2">
    <source>
        <dbReference type="EnsemblPlants" id="KQL06079"/>
    </source>
</evidence>
<dbReference type="eggNOG" id="ENOG502S4I1">
    <property type="taxonomic scope" value="Eukaryota"/>
</dbReference>
<reference evidence="3" key="1">
    <citation type="journal article" date="2012" name="Nat. Biotechnol.">
        <title>Reference genome sequence of the model plant Setaria.</title>
        <authorList>
            <person name="Bennetzen J.L."/>
            <person name="Schmutz J."/>
            <person name="Wang H."/>
            <person name="Percifield R."/>
            <person name="Hawkins J."/>
            <person name="Pontaroli A.C."/>
            <person name="Estep M."/>
            <person name="Feng L."/>
            <person name="Vaughn J.N."/>
            <person name="Grimwood J."/>
            <person name="Jenkins J."/>
            <person name="Barry K."/>
            <person name="Lindquist E."/>
            <person name="Hellsten U."/>
            <person name="Deshpande S."/>
            <person name="Wang X."/>
            <person name="Wu X."/>
            <person name="Mitros T."/>
            <person name="Triplett J."/>
            <person name="Yang X."/>
            <person name="Ye C.Y."/>
            <person name="Mauro-Herrera M."/>
            <person name="Wang L."/>
            <person name="Li P."/>
            <person name="Sharma M."/>
            <person name="Sharma R."/>
            <person name="Ronald P.C."/>
            <person name="Panaud O."/>
            <person name="Kellogg E.A."/>
            <person name="Brutnell T.P."/>
            <person name="Doust A.N."/>
            <person name="Tuskan G.A."/>
            <person name="Rokhsar D."/>
            <person name="Devos K.M."/>
        </authorList>
    </citation>
    <scope>NUCLEOTIDE SEQUENCE [LARGE SCALE GENOMIC DNA]</scope>
    <source>
        <strain evidence="3">cv. Yugu1</strain>
    </source>
</reference>
<dbReference type="EnsemblPlants" id="KQL06079">
    <property type="protein sequence ID" value="KQL06079"/>
    <property type="gene ID" value="SETIT_005047mg"/>
</dbReference>
<dbReference type="InParanoid" id="K3XSZ3"/>
<reference evidence="2" key="2">
    <citation type="submission" date="2018-08" db="UniProtKB">
        <authorList>
            <consortium name="EnsemblPlants"/>
        </authorList>
    </citation>
    <scope>IDENTIFICATION</scope>
    <source>
        <strain evidence="2">Yugu1</strain>
    </source>
</reference>